<name>A0A7C5I4J9_UNCW3</name>
<gene>
    <name evidence="1" type="ORF">ENL41_01930</name>
</gene>
<dbReference type="EMBL" id="DRTV01000139">
    <property type="protein sequence ID" value="HHF58167.1"/>
    <property type="molecule type" value="Genomic_DNA"/>
</dbReference>
<proteinExistence type="predicted"/>
<reference evidence="1" key="1">
    <citation type="journal article" date="2020" name="mSystems">
        <title>Genome- and Community-Level Interaction Insights into Carbon Utilization and Element Cycling Functions of Hydrothermarchaeota in Hydrothermal Sediment.</title>
        <authorList>
            <person name="Zhou Z."/>
            <person name="Liu Y."/>
            <person name="Xu W."/>
            <person name="Pan J."/>
            <person name="Luo Z.H."/>
            <person name="Li M."/>
        </authorList>
    </citation>
    <scope>NUCLEOTIDE SEQUENCE [LARGE SCALE GENOMIC DNA]</scope>
    <source>
        <strain evidence="1">HyVt-94</strain>
    </source>
</reference>
<dbReference type="Pfam" id="PF14385">
    <property type="entry name" value="DUF4416"/>
    <property type="match status" value="1"/>
</dbReference>
<sequence>MGKPSIPEKVKLFTGIITREEHVNSLNTILKPLGEIEDLSPILEFDEFSQYYSKEMGSGLKRLWVSFRGTIDPESIVDLKLISNEIEHKYSREGKRTINIDPGYVSLTNLVLVTTKNYSHRIYLGKGIYGEVTLIYRKKEGFVPLQWTYPDYRTPVALDFFNSVRTKLLA</sequence>
<feature type="non-terminal residue" evidence="1">
    <location>
        <position position="170"/>
    </location>
</feature>
<protein>
    <submittedName>
        <fullName evidence="1">DUF4416 family protein</fullName>
    </submittedName>
</protein>
<evidence type="ECO:0000313" key="1">
    <source>
        <dbReference type="EMBL" id="HHF58167.1"/>
    </source>
</evidence>
<dbReference type="AlphaFoldDB" id="A0A7C5I4J9"/>
<dbReference type="Proteomes" id="UP000886014">
    <property type="component" value="Unassembled WGS sequence"/>
</dbReference>
<comment type="caution">
    <text evidence="1">The sequence shown here is derived from an EMBL/GenBank/DDBJ whole genome shotgun (WGS) entry which is preliminary data.</text>
</comment>
<organism evidence="1">
    <name type="scientific">candidate division WOR-3 bacterium</name>
    <dbReference type="NCBI Taxonomy" id="2052148"/>
    <lineage>
        <taxon>Bacteria</taxon>
        <taxon>Bacteria division WOR-3</taxon>
    </lineage>
</organism>
<dbReference type="InterPro" id="IPR025529">
    <property type="entry name" value="DUF4416"/>
</dbReference>
<accession>A0A7C5I4J9</accession>